<dbReference type="EMBL" id="JH431841">
    <property type="status" value="NOT_ANNOTATED_CDS"/>
    <property type="molecule type" value="Genomic_DNA"/>
</dbReference>
<reference evidence="2" key="2">
    <citation type="submission" date="2015-02" db="UniProtKB">
        <authorList>
            <consortium name="EnsemblMetazoa"/>
        </authorList>
    </citation>
    <scope>IDENTIFICATION</scope>
</reference>
<evidence type="ECO:0000313" key="2">
    <source>
        <dbReference type="EnsemblMetazoa" id="SMAR008440-PA"/>
    </source>
</evidence>
<feature type="region of interest" description="Disordered" evidence="1">
    <location>
        <begin position="411"/>
        <end position="432"/>
    </location>
</feature>
<sequence>MIRNSAVIEDYVLSFSKYMLPSIDVFENNILAYDVIKMLELWDRNGSPRTDKVDVNKYCRLTNAKNANNSQVVTRKTEHGMCVVPPDVMREDDEILNELCVQDNSETKVENASGNPCTNCIVNGVNGNEIEITSNLVVSASDSTVYKTLSHQAPSFSEECVYTRDKKSLSNRNRFGKDETNACKKWWSAGPNNTTKKMCFANGRKDDNDLLYQLDNASNASVESKKVKCNDGDVGATGGFYGAQVSESSSSITDVVSPEMDFIEFDFEEQNASGDEVRSENSSESRTQSPQLENDIYGISAKNDLGEPSGFQRNSFVHNLSFQNVGSSPTPIYNCLKVNSNSNNDEMHNAEDGFSDNTDSDSANMELCNERFLAQESSLFNIQNEEMDWSDYNVQSALLCSYNSKQMGNKRSCDSPVNSSAEVNESSRENEVEENIEKTMIWSEMDACTRQVTQIGPSTCGAVAVINVLVRLQMALNMTYDKKVIESYVCTRYRAETAPIAKYLISRSKAGTTHEELIKGVEKITKGEVFGRFFAMYPARDIQILAWLSSWIKKGAVPIATLNLQCGLSAGQSIPDSWHHQMVFGVGPKGVYLTNPLECVRVSQFKQQTCSESVLLVRRGDVIGRWDNDCDLSPLVLEGSRWCDLNVLGQVINVLRESTSPWVPGHRRYLMSHVKVPAAYKSGVTLFARKGSDTKD</sequence>
<dbReference type="PhylomeDB" id="T1J4A9"/>
<proteinExistence type="predicted"/>
<evidence type="ECO:0000313" key="3">
    <source>
        <dbReference type="Proteomes" id="UP000014500"/>
    </source>
</evidence>
<organism evidence="2 3">
    <name type="scientific">Strigamia maritima</name>
    <name type="common">European centipede</name>
    <name type="synonym">Geophilus maritimus</name>
    <dbReference type="NCBI Taxonomy" id="126957"/>
    <lineage>
        <taxon>Eukaryota</taxon>
        <taxon>Metazoa</taxon>
        <taxon>Ecdysozoa</taxon>
        <taxon>Arthropoda</taxon>
        <taxon>Myriapoda</taxon>
        <taxon>Chilopoda</taxon>
        <taxon>Pleurostigmophora</taxon>
        <taxon>Geophilomorpha</taxon>
        <taxon>Linotaeniidae</taxon>
        <taxon>Strigamia</taxon>
    </lineage>
</organism>
<feature type="region of interest" description="Disordered" evidence="1">
    <location>
        <begin position="271"/>
        <end position="292"/>
    </location>
</feature>
<dbReference type="eggNOG" id="ENOG502RY1E">
    <property type="taxonomic scope" value="Eukaryota"/>
</dbReference>
<dbReference type="EnsemblMetazoa" id="SMAR008440-RA">
    <property type="protein sequence ID" value="SMAR008440-PA"/>
    <property type="gene ID" value="SMAR008440"/>
</dbReference>
<dbReference type="AlphaFoldDB" id="T1J4A9"/>
<evidence type="ECO:0000256" key="1">
    <source>
        <dbReference type="SAM" id="MobiDB-lite"/>
    </source>
</evidence>
<keyword evidence="3" id="KW-1185">Reference proteome</keyword>
<accession>T1J4A9</accession>
<reference evidence="3" key="1">
    <citation type="submission" date="2011-05" db="EMBL/GenBank/DDBJ databases">
        <authorList>
            <person name="Richards S.R."/>
            <person name="Qu J."/>
            <person name="Jiang H."/>
            <person name="Jhangiani S.N."/>
            <person name="Agravi P."/>
            <person name="Goodspeed R."/>
            <person name="Gross S."/>
            <person name="Mandapat C."/>
            <person name="Jackson L."/>
            <person name="Mathew T."/>
            <person name="Pu L."/>
            <person name="Thornton R."/>
            <person name="Saada N."/>
            <person name="Wilczek-Boney K.B."/>
            <person name="Lee S."/>
            <person name="Kovar C."/>
            <person name="Wu Y."/>
            <person name="Scherer S.E."/>
            <person name="Worley K.C."/>
            <person name="Muzny D.M."/>
            <person name="Gibbs R."/>
        </authorList>
    </citation>
    <scope>NUCLEOTIDE SEQUENCE</scope>
    <source>
        <strain evidence="3">Brora</strain>
    </source>
</reference>
<dbReference type="Proteomes" id="UP000014500">
    <property type="component" value="Unassembled WGS sequence"/>
</dbReference>
<dbReference type="HOGENOM" id="CLU_396054_0_0_1"/>
<name>T1J4A9_STRMM</name>
<protein>
    <submittedName>
        <fullName evidence="2">Uncharacterized protein</fullName>
    </submittedName>
</protein>